<feature type="chain" id="PRO_5004201713" evidence="10">
    <location>
        <begin position="20"/>
        <end position="210"/>
    </location>
</feature>
<gene>
    <name evidence="12" type="ORF">TTHERM_00653950</name>
</gene>
<proteinExistence type="predicted"/>
<keyword evidence="9" id="KW-0472">Membrane</keyword>
<evidence type="ECO:0000256" key="10">
    <source>
        <dbReference type="SAM" id="SignalP"/>
    </source>
</evidence>
<dbReference type="Pfam" id="PF00085">
    <property type="entry name" value="Thioredoxin"/>
    <property type="match status" value="1"/>
</dbReference>
<feature type="signal peptide" evidence="10">
    <location>
        <begin position="1"/>
        <end position="19"/>
    </location>
</feature>
<evidence type="ECO:0000256" key="9">
    <source>
        <dbReference type="SAM" id="Phobius"/>
    </source>
</evidence>
<keyword evidence="5" id="KW-0249">Electron transport</keyword>
<dbReference type="OrthoDB" id="72053at2759"/>
<dbReference type="Gene3D" id="3.40.30.10">
    <property type="entry name" value="Glutaredoxin"/>
    <property type="match status" value="1"/>
</dbReference>
<feature type="domain" description="Thioredoxin" evidence="11">
    <location>
        <begin position="1"/>
        <end position="151"/>
    </location>
</feature>
<evidence type="ECO:0000256" key="3">
    <source>
        <dbReference type="ARBA" id="ARBA00022729"/>
    </source>
</evidence>
<keyword evidence="4" id="KW-0256">Endoplasmic reticulum</keyword>
<dbReference type="KEGG" id="tet:TTHERM_00653950"/>
<name>Q23AY2_TETTS</name>
<evidence type="ECO:0000256" key="6">
    <source>
        <dbReference type="ARBA" id="ARBA00022989"/>
    </source>
</evidence>
<keyword evidence="13" id="KW-1185">Reference proteome</keyword>
<organism evidence="12 13">
    <name type="scientific">Tetrahymena thermophila (strain SB210)</name>
    <dbReference type="NCBI Taxonomy" id="312017"/>
    <lineage>
        <taxon>Eukaryota</taxon>
        <taxon>Sar</taxon>
        <taxon>Alveolata</taxon>
        <taxon>Ciliophora</taxon>
        <taxon>Intramacronucleata</taxon>
        <taxon>Oligohymenophorea</taxon>
        <taxon>Hymenostomatida</taxon>
        <taxon>Tetrahymenina</taxon>
        <taxon>Tetrahymenidae</taxon>
        <taxon>Tetrahymena</taxon>
    </lineage>
</organism>
<keyword evidence="8" id="KW-0676">Redox-active center</keyword>
<evidence type="ECO:0000313" key="13">
    <source>
        <dbReference type="Proteomes" id="UP000009168"/>
    </source>
</evidence>
<keyword evidence="7" id="KW-1015">Disulfide bond</keyword>
<dbReference type="InterPro" id="IPR013766">
    <property type="entry name" value="Thioredoxin_domain"/>
</dbReference>
<keyword evidence="6 9" id="KW-1133">Transmembrane helix</keyword>
<sequence>MKFLSFVLLICALTVLAKGEEEFDKSQSLEVKVDTYDDFLKLTKTNDYFLFFYSPSCPYCQRVYSELKNLTTLIQDYNKNVAIPQKKAELKLAHIDGIENKALIDTLSVEFYPSFIYFINGFIRFYPLSSERNANKFFEFYTQDYIKHLPEIPGLKRDILTKKALWSFYNKLANKYEQLPELFWAAGAILGLGLLLHPFLYRQFPSEKKQ</sequence>
<dbReference type="GeneID" id="7825430"/>
<feature type="transmembrane region" description="Helical" evidence="9">
    <location>
        <begin position="182"/>
        <end position="201"/>
    </location>
</feature>
<dbReference type="InterPro" id="IPR036249">
    <property type="entry name" value="Thioredoxin-like_sf"/>
</dbReference>
<evidence type="ECO:0000256" key="8">
    <source>
        <dbReference type="ARBA" id="ARBA00023284"/>
    </source>
</evidence>
<evidence type="ECO:0000256" key="4">
    <source>
        <dbReference type="ARBA" id="ARBA00022824"/>
    </source>
</evidence>
<evidence type="ECO:0000313" key="12">
    <source>
        <dbReference type="EMBL" id="EAR93702.2"/>
    </source>
</evidence>
<keyword evidence="9" id="KW-0812">Transmembrane</keyword>
<dbReference type="InParanoid" id="Q23AY2"/>
<evidence type="ECO:0000256" key="5">
    <source>
        <dbReference type="ARBA" id="ARBA00022982"/>
    </source>
</evidence>
<dbReference type="CDD" id="cd02961">
    <property type="entry name" value="PDI_a_family"/>
    <property type="match status" value="1"/>
</dbReference>
<dbReference type="GO" id="GO:0005789">
    <property type="term" value="C:endoplasmic reticulum membrane"/>
    <property type="evidence" value="ECO:0007669"/>
    <property type="project" value="UniProtKB-SubCell"/>
</dbReference>
<dbReference type="PANTHER" id="PTHR46107">
    <property type="entry name" value="DUMPY: SHORTER THAN WILD-TYPE"/>
    <property type="match status" value="1"/>
</dbReference>
<accession>Q23AY2</accession>
<evidence type="ECO:0000256" key="7">
    <source>
        <dbReference type="ARBA" id="ARBA00023157"/>
    </source>
</evidence>
<dbReference type="PROSITE" id="PS51352">
    <property type="entry name" value="THIOREDOXIN_2"/>
    <property type="match status" value="1"/>
</dbReference>
<protein>
    <submittedName>
        <fullName evidence="12">Thioredoxin-like domain protein</fullName>
    </submittedName>
</protein>
<reference evidence="13" key="1">
    <citation type="journal article" date="2006" name="PLoS Biol.">
        <title>Macronuclear genome sequence of the ciliate Tetrahymena thermophila, a model eukaryote.</title>
        <authorList>
            <person name="Eisen J.A."/>
            <person name="Coyne R.S."/>
            <person name="Wu M."/>
            <person name="Wu D."/>
            <person name="Thiagarajan M."/>
            <person name="Wortman J.R."/>
            <person name="Badger J.H."/>
            <person name="Ren Q."/>
            <person name="Amedeo P."/>
            <person name="Jones K.M."/>
            <person name="Tallon L.J."/>
            <person name="Delcher A.L."/>
            <person name="Salzberg S.L."/>
            <person name="Silva J.C."/>
            <person name="Haas B.J."/>
            <person name="Majoros W.H."/>
            <person name="Farzad M."/>
            <person name="Carlton J.M."/>
            <person name="Smith R.K. Jr."/>
            <person name="Garg J."/>
            <person name="Pearlman R.E."/>
            <person name="Karrer K.M."/>
            <person name="Sun L."/>
            <person name="Manning G."/>
            <person name="Elde N.C."/>
            <person name="Turkewitz A.P."/>
            <person name="Asai D.J."/>
            <person name="Wilkes D.E."/>
            <person name="Wang Y."/>
            <person name="Cai H."/>
            <person name="Collins K."/>
            <person name="Stewart B.A."/>
            <person name="Lee S.R."/>
            <person name="Wilamowska K."/>
            <person name="Weinberg Z."/>
            <person name="Ruzzo W.L."/>
            <person name="Wloga D."/>
            <person name="Gaertig J."/>
            <person name="Frankel J."/>
            <person name="Tsao C.-C."/>
            <person name="Gorovsky M.A."/>
            <person name="Keeling P.J."/>
            <person name="Waller R.F."/>
            <person name="Patron N.J."/>
            <person name="Cherry J.M."/>
            <person name="Stover N.A."/>
            <person name="Krieger C.J."/>
            <person name="del Toro C."/>
            <person name="Ryder H.F."/>
            <person name="Williamson S.C."/>
            <person name="Barbeau R.A."/>
            <person name="Hamilton E.P."/>
            <person name="Orias E."/>
        </authorList>
    </citation>
    <scope>NUCLEOTIDE SEQUENCE [LARGE SCALE GENOMIC DNA]</scope>
    <source>
        <strain evidence="13">SB210</strain>
    </source>
</reference>
<dbReference type="Proteomes" id="UP000009168">
    <property type="component" value="Unassembled WGS sequence"/>
</dbReference>
<dbReference type="AlphaFoldDB" id="Q23AY2"/>
<dbReference type="GO" id="GO:0015036">
    <property type="term" value="F:disulfide oxidoreductase activity"/>
    <property type="evidence" value="ECO:0007669"/>
    <property type="project" value="TreeGrafter"/>
</dbReference>
<comment type="subcellular location">
    <subcellularLocation>
        <location evidence="1">Endoplasmic reticulum membrane</location>
        <topology evidence="1">Single-pass membrane protein</topology>
    </subcellularLocation>
</comment>
<dbReference type="InterPro" id="IPR052454">
    <property type="entry name" value="TMX_domain-containing"/>
</dbReference>
<keyword evidence="3 10" id="KW-0732">Signal</keyword>
<dbReference type="HOGENOM" id="CLU_1028485_0_0_1"/>
<evidence type="ECO:0000256" key="1">
    <source>
        <dbReference type="ARBA" id="ARBA00004389"/>
    </source>
</evidence>
<dbReference type="RefSeq" id="XP_001013947.2">
    <property type="nucleotide sequence ID" value="XM_001013947.3"/>
</dbReference>
<dbReference type="EMBL" id="GG662720">
    <property type="protein sequence ID" value="EAR93702.2"/>
    <property type="molecule type" value="Genomic_DNA"/>
</dbReference>
<dbReference type="SUPFAM" id="SSF52833">
    <property type="entry name" value="Thioredoxin-like"/>
    <property type="match status" value="1"/>
</dbReference>
<evidence type="ECO:0000256" key="2">
    <source>
        <dbReference type="ARBA" id="ARBA00022448"/>
    </source>
</evidence>
<dbReference type="PANTHER" id="PTHR46107:SF3">
    <property type="entry name" value="THIOREDOXIN DOMAIN-CONTAINING PROTEIN"/>
    <property type="match status" value="1"/>
</dbReference>
<keyword evidence="2" id="KW-0813">Transport</keyword>
<evidence type="ECO:0000259" key="11">
    <source>
        <dbReference type="PROSITE" id="PS51352"/>
    </source>
</evidence>